<evidence type="ECO:0000256" key="1">
    <source>
        <dbReference type="SAM" id="MobiDB-lite"/>
    </source>
</evidence>
<dbReference type="GO" id="GO:0005634">
    <property type="term" value="C:nucleus"/>
    <property type="evidence" value="ECO:0007669"/>
    <property type="project" value="TreeGrafter"/>
</dbReference>
<dbReference type="InterPro" id="IPR000212">
    <property type="entry name" value="DNA_helicase_UvrD/REP"/>
</dbReference>
<evidence type="ECO:0000313" key="2">
    <source>
        <dbReference type="EMBL" id="KAF7352038.1"/>
    </source>
</evidence>
<dbReference type="OrthoDB" id="3216789at2759"/>
<dbReference type="Gene3D" id="3.40.50.300">
    <property type="entry name" value="P-loop containing nucleotide triphosphate hydrolases"/>
    <property type="match status" value="2"/>
</dbReference>
<feature type="region of interest" description="Disordered" evidence="1">
    <location>
        <begin position="1"/>
        <end position="70"/>
    </location>
</feature>
<dbReference type="GO" id="GO:0043138">
    <property type="term" value="F:3'-5' DNA helicase activity"/>
    <property type="evidence" value="ECO:0007669"/>
    <property type="project" value="TreeGrafter"/>
</dbReference>
<evidence type="ECO:0000313" key="3">
    <source>
        <dbReference type="Proteomes" id="UP000620124"/>
    </source>
</evidence>
<reference evidence="2" key="1">
    <citation type="submission" date="2020-05" db="EMBL/GenBank/DDBJ databases">
        <title>Mycena genomes resolve the evolution of fungal bioluminescence.</title>
        <authorList>
            <person name="Tsai I.J."/>
        </authorList>
    </citation>
    <scope>NUCLEOTIDE SEQUENCE</scope>
    <source>
        <strain evidence="2">CCC161011</strain>
    </source>
</reference>
<proteinExistence type="predicted"/>
<name>A0A8H6Y0Y8_9AGAR</name>
<comment type="caution">
    <text evidence="2">The sequence shown here is derived from an EMBL/GenBank/DDBJ whole genome shotgun (WGS) entry which is preliminary data.</text>
</comment>
<dbReference type="PANTHER" id="PTHR11070">
    <property type="entry name" value="UVRD / RECB / PCRA DNA HELICASE FAMILY MEMBER"/>
    <property type="match status" value="1"/>
</dbReference>
<accession>A0A8H6Y0Y8</accession>
<protein>
    <submittedName>
        <fullName evidence="2">P-loop containing nucleoside triphosphate hydrolase protein</fullName>
    </submittedName>
</protein>
<sequence>MDETQMGSSTPYAGRTGPQNGGDDDESGVGPNEHRERIRLSQPQGSLGKRPRLTSPSVSEPRKRPRLAPSDQLQKYIKLNRVTFTEEHDAIFRAAKTHDIILAAPFGVGKTTILEAIVAGTPDERTLILTRGRLQCQAIGSRLLGSGCKLAFVETLSTFAAQLFPGERAWHSDGMARVMRRGLGSKWCGDEYRRVVVDEFQDCTREEYYMIYTALKSLPHDVRLIFVGNECQSLFASLGGDSRFLGLADMGLFGPTRQWKSFTLGHAFRTTCRDAAFINNVFLFGQEGRFIAAHEPGRLPIYIYGSSFNDTTMLNNIIYALVPLIEAFGREGIAILMPSTRNIKNRLPGQLLNTLREFGYDVVQPPSDDTPLDPAVFAGKIAVANYHQFQGLERPVVVVLGLDESYFKYYGRNLPTDRCPDAVLLALTRAKVQLILVHCASHATMPFVRADLIRKYADFRPVDETDVPRRGVTPPPSILPREVCVSDLARNISSNTLQVLIEEHLTIIVDPPTLRPPEHIIPRGVVTTDWEAGLCEDVGNVTSLIFTAAVEQSLNGTILQTLNADINDLGTKSVPEQVSCLARAAIARDTERSGCVQRKVALKNHRHDWITERDFLRGCDLLRGELAPTGTERVSFEVEFSHHNMYIKTHGGDAVVALVGRVDAIVESSTGHRVVEIKCVNLVTMADKIQAAEYGYLYAYERGLTELPSTTLFNLLDGGKIQITATVKSVEAMNRKLLQAKYERPVLVGNDDDFLEDCSKIREIVDNNFR</sequence>
<keyword evidence="3" id="KW-1185">Reference proteome</keyword>
<feature type="compositionally biased region" description="Polar residues" evidence="1">
    <location>
        <begin position="1"/>
        <end position="11"/>
    </location>
</feature>
<dbReference type="PANTHER" id="PTHR11070:SF66">
    <property type="entry name" value="UVRD-LIKE HELICASE C-TERMINAL DOMAIN-CONTAINING PROTEIN"/>
    <property type="match status" value="1"/>
</dbReference>
<organism evidence="2 3">
    <name type="scientific">Mycena venus</name>
    <dbReference type="NCBI Taxonomy" id="2733690"/>
    <lineage>
        <taxon>Eukaryota</taxon>
        <taxon>Fungi</taxon>
        <taxon>Dikarya</taxon>
        <taxon>Basidiomycota</taxon>
        <taxon>Agaricomycotina</taxon>
        <taxon>Agaricomycetes</taxon>
        <taxon>Agaricomycetidae</taxon>
        <taxon>Agaricales</taxon>
        <taxon>Marasmiineae</taxon>
        <taxon>Mycenaceae</taxon>
        <taxon>Mycena</taxon>
    </lineage>
</organism>
<dbReference type="Proteomes" id="UP000620124">
    <property type="component" value="Unassembled WGS sequence"/>
</dbReference>
<dbReference type="GO" id="GO:0003677">
    <property type="term" value="F:DNA binding"/>
    <property type="evidence" value="ECO:0007669"/>
    <property type="project" value="InterPro"/>
</dbReference>
<dbReference type="EMBL" id="JACAZI010000009">
    <property type="protein sequence ID" value="KAF7352038.1"/>
    <property type="molecule type" value="Genomic_DNA"/>
</dbReference>
<gene>
    <name evidence="2" type="ORF">MVEN_01166200</name>
</gene>
<dbReference type="InterPro" id="IPR027417">
    <property type="entry name" value="P-loop_NTPase"/>
</dbReference>
<keyword evidence="2" id="KW-0378">Hydrolase</keyword>
<dbReference type="AlphaFoldDB" id="A0A8H6Y0Y8"/>
<dbReference type="GO" id="GO:0016787">
    <property type="term" value="F:hydrolase activity"/>
    <property type="evidence" value="ECO:0007669"/>
    <property type="project" value="UniProtKB-KW"/>
</dbReference>
<dbReference type="GO" id="GO:0000725">
    <property type="term" value="P:recombinational repair"/>
    <property type="evidence" value="ECO:0007669"/>
    <property type="project" value="TreeGrafter"/>
</dbReference>
<dbReference type="SUPFAM" id="SSF52540">
    <property type="entry name" value="P-loop containing nucleoside triphosphate hydrolases"/>
    <property type="match status" value="1"/>
</dbReference>
<dbReference type="GO" id="GO:0005524">
    <property type="term" value="F:ATP binding"/>
    <property type="evidence" value="ECO:0007669"/>
    <property type="project" value="InterPro"/>
</dbReference>